<evidence type="ECO:0000313" key="1">
    <source>
        <dbReference type="EMBL" id="TDP60594.1"/>
    </source>
</evidence>
<dbReference type="Gene3D" id="3.90.1150.200">
    <property type="match status" value="1"/>
</dbReference>
<name>A0A4R6QCS5_9BURK</name>
<dbReference type="InParanoid" id="A0A4R6QCS5"/>
<organism evidence="1 2">
    <name type="scientific">Roseateles toxinivorans</name>
    <dbReference type="NCBI Taxonomy" id="270368"/>
    <lineage>
        <taxon>Bacteria</taxon>
        <taxon>Pseudomonadati</taxon>
        <taxon>Pseudomonadota</taxon>
        <taxon>Betaproteobacteria</taxon>
        <taxon>Burkholderiales</taxon>
        <taxon>Sphaerotilaceae</taxon>
        <taxon>Roseateles</taxon>
    </lineage>
</organism>
<evidence type="ECO:0000313" key="2">
    <source>
        <dbReference type="Proteomes" id="UP000295361"/>
    </source>
</evidence>
<protein>
    <recommendedName>
        <fullName evidence="3">YdhG-like domain-containing protein</fullName>
    </recommendedName>
</protein>
<evidence type="ECO:0008006" key="3">
    <source>
        <dbReference type="Google" id="ProtNLM"/>
    </source>
</evidence>
<gene>
    <name evidence="1" type="ORF">DES47_11515</name>
</gene>
<sequence length="85" mass="9411">MPAVKQNGVLVYFAAFKNHIGVYPPITGDARLQKAIAPYAGEKGNLRFPLDKPMPYDLISRITALRVKQDAAKAESRSKKVKQRG</sequence>
<reference evidence="1 2" key="1">
    <citation type="submission" date="2019-03" db="EMBL/GenBank/DDBJ databases">
        <title>Genomic Encyclopedia of Type Strains, Phase IV (KMG-IV): sequencing the most valuable type-strain genomes for metagenomic binning, comparative biology and taxonomic classification.</title>
        <authorList>
            <person name="Goeker M."/>
        </authorList>
    </citation>
    <scope>NUCLEOTIDE SEQUENCE [LARGE SCALE GENOMIC DNA]</scope>
    <source>
        <strain evidence="1 2">DSM 16998</strain>
    </source>
</reference>
<accession>A0A4R6QCS5</accession>
<dbReference type="SUPFAM" id="SSF159888">
    <property type="entry name" value="YdhG-like"/>
    <property type="match status" value="1"/>
</dbReference>
<dbReference type="AlphaFoldDB" id="A0A4R6QCS5"/>
<keyword evidence="2" id="KW-1185">Reference proteome</keyword>
<dbReference type="EMBL" id="SNXS01000015">
    <property type="protein sequence ID" value="TDP60594.1"/>
    <property type="molecule type" value="Genomic_DNA"/>
</dbReference>
<dbReference type="Proteomes" id="UP000295361">
    <property type="component" value="Unassembled WGS sequence"/>
</dbReference>
<comment type="caution">
    <text evidence="1">The sequence shown here is derived from an EMBL/GenBank/DDBJ whole genome shotgun (WGS) entry which is preliminary data.</text>
</comment>
<proteinExistence type="predicted"/>